<sequence>MSFSKAKLHRFNDEIKSTPAPGRYNPTLDTIGKGPVIDKSKKCNSSKSVKSSTESLDSVSSVNNGKSSLLPVFRTPQLKRTVLKQPKPNNQTDKVTKSTTSKIVLSIENLREENKKLVTQISLLKDQQKLQCNNECRVKEEELENLISQKYELIKLNHENLQHLDNTLMELKDSFTDQKDVYSKYIEEVEKMCGELLLENDIMSDKYDVRIGKLQQEMYEVLSQHEEELKSISEQTEINLEVLNKTYSEIISKLIIDFNLAMKKLEESSEKISLNNFHKFESQIETLETNLQKSTQFIKELETFIKDKAEEFVKNIKETDEHCKFLYEELRRVEMERDDLLVSDLEKNLKIVENENLNEELKYNLSAVKERCKKLEVSLNKMQDTIKVLSERLFASESEVERLNDIESKLQSQNNALQENAKLSIQDDLVLKMSSEEIERIIVEDVSKVRSELLDRLEQFKDHAQKEIEYLKDQINIRDKDIINKTQFILDYTIKVDCLKDKNKQINQLVNILKGEKRDLEIQLFELTENQIKLENDDKEKEETIKDLESLVDSKTNLIRNQQKMIEYLENEVNQQKYDTMTVKYLNEQLEEKDKSLDEMEKKYREMARQVNQTTLHQKKNNRLGNRKCWID</sequence>
<evidence type="ECO:0000313" key="3">
    <source>
        <dbReference type="EMBL" id="JAS24930.1"/>
    </source>
</evidence>
<name>A0A1B6DH35_9HEMI</name>
<organism evidence="3">
    <name type="scientific">Clastoptera arizonana</name>
    <name type="common">Arizona spittle bug</name>
    <dbReference type="NCBI Taxonomy" id="38151"/>
    <lineage>
        <taxon>Eukaryota</taxon>
        <taxon>Metazoa</taxon>
        <taxon>Ecdysozoa</taxon>
        <taxon>Arthropoda</taxon>
        <taxon>Hexapoda</taxon>
        <taxon>Insecta</taxon>
        <taxon>Pterygota</taxon>
        <taxon>Neoptera</taxon>
        <taxon>Paraneoptera</taxon>
        <taxon>Hemiptera</taxon>
        <taxon>Auchenorrhyncha</taxon>
        <taxon>Cercopoidea</taxon>
        <taxon>Clastopteridae</taxon>
        <taxon>Clastoptera</taxon>
    </lineage>
</organism>
<dbReference type="AlphaFoldDB" id="A0A1B6DH35"/>
<feature type="compositionally biased region" description="Low complexity" evidence="2">
    <location>
        <begin position="43"/>
        <end position="62"/>
    </location>
</feature>
<feature type="coiled-coil region" evidence="1">
    <location>
        <begin position="316"/>
        <end position="420"/>
    </location>
</feature>
<dbReference type="EMBL" id="GEDC01012368">
    <property type="protein sequence ID" value="JAS24930.1"/>
    <property type="molecule type" value="Transcribed_RNA"/>
</dbReference>
<feature type="region of interest" description="Disordered" evidence="2">
    <location>
        <begin position="15"/>
        <end position="63"/>
    </location>
</feature>
<protein>
    <recommendedName>
        <fullName evidence="4">Hyaluronan-mediated motility receptor C-terminal domain-containing protein</fullName>
    </recommendedName>
</protein>
<evidence type="ECO:0008006" key="4">
    <source>
        <dbReference type="Google" id="ProtNLM"/>
    </source>
</evidence>
<proteinExistence type="predicted"/>
<keyword evidence="1" id="KW-0175">Coiled coil</keyword>
<reference evidence="3" key="1">
    <citation type="submission" date="2015-12" db="EMBL/GenBank/DDBJ databases">
        <title>De novo transcriptome assembly of four potential Pierce s Disease insect vectors from Arizona vineyards.</title>
        <authorList>
            <person name="Tassone E.E."/>
        </authorList>
    </citation>
    <scope>NUCLEOTIDE SEQUENCE</scope>
</reference>
<accession>A0A1B6DH35</accession>
<feature type="coiled-coil region" evidence="1">
    <location>
        <begin position="454"/>
        <end position="617"/>
    </location>
</feature>
<gene>
    <name evidence="3" type="ORF">g.14444</name>
</gene>
<evidence type="ECO:0000256" key="1">
    <source>
        <dbReference type="SAM" id="Coils"/>
    </source>
</evidence>
<feature type="coiled-coil region" evidence="1">
    <location>
        <begin position="107"/>
        <end position="149"/>
    </location>
</feature>
<evidence type="ECO:0000256" key="2">
    <source>
        <dbReference type="SAM" id="MobiDB-lite"/>
    </source>
</evidence>